<organism evidence="1 2">
    <name type="scientific">Ameca splendens</name>
    <dbReference type="NCBI Taxonomy" id="208324"/>
    <lineage>
        <taxon>Eukaryota</taxon>
        <taxon>Metazoa</taxon>
        <taxon>Chordata</taxon>
        <taxon>Craniata</taxon>
        <taxon>Vertebrata</taxon>
        <taxon>Euteleostomi</taxon>
        <taxon>Actinopterygii</taxon>
        <taxon>Neopterygii</taxon>
        <taxon>Teleostei</taxon>
        <taxon>Neoteleostei</taxon>
        <taxon>Acanthomorphata</taxon>
        <taxon>Ovalentaria</taxon>
        <taxon>Atherinomorphae</taxon>
        <taxon>Cyprinodontiformes</taxon>
        <taxon>Goodeidae</taxon>
        <taxon>Ameca</taxon>
    </lineage>
</organism>
<proteinExistence type="predicted"/>
<dbReference type="Proteomes" id="UP001469553">
    <property type="component" value="Unassembled WGS sequence"/>
</dbReference>
<reference evidence="1 2" key="1">
    <citation type="submission" date="2021-06" db="EMBL/GenBank/DDBJ databases">
        <authorList>
            <person name="Palmer J.M."/>
        </authorList>
    </citation>
    <scope>NUCLEOTIDE SEQUENCE [LARGE SCALE GENOMIC DNA]</scope>
    <source>
        <strain evidence="1 2">AS_MEX2019</strain>
        <tissue evidence="1">Muscle</tissue>
    </source>
</reference>
<comment type="caution">
    <text evidence="1">The sequence shown here is derived from an EMBL/GenBank/DDBJ whole genome shotgun (WGS) entry which is preliminary data.</text>
</comment>
<keyword evidence="2" id="KW-1185">Reference proteome</keyword>
<gene>
    <name evidence="1" type="ORF">AMECASPLE_023957</name>
</gene>
<sequence length="141" mass="15349">MVLVAVCVVPLTAEISAPDFHHPKHVVLKMDEALLRVSNDLETEVLVSWRSERCYQCLYQQLGVVPAGSSPGQPSSADFAVSTQHEITLQLNSTAEVKELCNNTVISETISHPPPCSHLHGPDPKHTVGTLKISIYSKIIA</sequence>
<protein>
    <submittedName>
        <fullName evidence="1">Uncharacterized protein</fullName>
    </submittedName>
</protein>
<name>A0ABV0ZD44_9TELE</name>
<accession>A0ABV0ZD44</accession>
<evidence type="ECO:0000313" key="1">
    <source>
        <dbReference type="EMBL" id="MEQ2304149.1"/>
    </source>
</evidence>
<dbReference type="EMBL" id="JAHRIP010058676">
    <property type="protein sequence ID" value="MEQ2304149.1"/>
    <property type="molecule type" value="Genomic_DNA"/>
</dbReference>
<evidence type="ECO:0000313" key="2">
    <source>
        <dbReference type="Proteomes" id="UP001469553"/>
    </source>
</evidence>